<keyword evidence="2" id="KW-1185">Reference proteome</keyword>
<accession>A0AAV2HHI3</accession>
<gene>
    <name evidence="1" type="ORF">GSLYS_00006845001</name>
</gene>
<comment type="caution">
    <text evidence="1">The sequence shown here is derived from an EMBL/GenBank/DDBJ whole genome shotgun (WGS) entry which is preliminary data.</text>
</comment>
<dbReference type="PANTHER" id="PTHR21529:SF4">
    <property type="entry name" value="TPR AND ANKYRIN REPEAT-CONTAINING PROTEIN 1"/>
    <property type="match status" value="1"/>
</dbReference>
<proteinExistence type="predicted"/>
<protein>
    <submittedName>
        <fullName evidence="1">Uncharacterized protein</fullName>
    </submittedName>
</protein>
<evidence type="ECO:0000313" key="1">
    <source>
        <dbReference type="EMBL" id="CAL1532827.1"/>
    </source>
</evidence>
<dbReference type="InterPro" id="IPR039904">
    <property type="entry name" value="TRANK1"/>
</dbReference>
<sequence>ENEFTILKLYTMSSQMVEAVLNDGESKVDFPFRVTEIEHTFINLKPEIPLLLLGRSGTGKTTCGLYRLFKEFLNYW</sequence>
<reference evidence="1 2" key="1">
    <citation type="submission" date="2024-04" db="EMBL/GenBank/DDBJ databases">
        <authorList>
            <consortium name="Genoscope - CEA"/>
            <person name="William W."/>
        </authorList>
    </citation>
    <scope>NUCLEOTIDE SEQUENCE [LARGE SCALE GENOMIC DNA]</scope>
</reference>
<feature type="non-terminal residue" evidence="1">
    <location>
        <position position="1"/>
    </location>
</feature>
<feature type="non-terminal residue" evidence="1">
    <location>
        <position position="76"/>
    </location>
</feature>
<dbReference type="EMBL" id="CAXITT010000126">
    <property type="protein sequence ID" value="CAL1532827.1"/>
    <property type="molecule type" value="Genomic_DNA"/>
</dbReference>
<evidence type="ECO:0000313" key="2">
    <source>
        <dbReference type="Proteomes" id="UP001497497"/>
    </source>
</evidence>
<name>A0AAV2HHI3_LYMST</name>
<organism evidence="1 2">
    <name type="scientific">Lymnaea stagnalis</name>
    <name type="common">Great pond snail</name>
    <name type="synonym">Helix stagnalis</name>
    <dbReference type="NCBI Taxonomy" id="6523"/>
    <lineage>
        <taxon>Eukaryota</taxon>
        <taxon>Metazoa</taxon>
        <taxon>Spiralia</taxon>
        <taxon>Lophotrochozoa</taxon>
        <taxon>Mollusca</taxon>
        <taxon>Gastropoda</taxon>
        <taxon>Heterobranchia</taxon>
        <taxon>Euthyneura</taxon>
        <taxon>Panpulmonata</taxon>
        <taxon>Hygrophila</taxon>
        <taxon>Lymnaeoidea</taxon>
        <taxon>Lymnaeidae</taxon>
        <taxon>Lymnaea</taxon>
    </lineage>
</organism>
<dbReference type="AlphaFoldDB" id="A0AAV2HHI3"/>
<dbReference type="PANTHER" id="PTHR21529">
    <property type="entry name" value="MAMMARY TURMOR VIRUS RECEPTOR HOMOLOG 1, 2 MTVR1, 2"/>
    <property type="match status" value="1"/>
</dbReference>
<dbReference type="Proteomes" id="UP001497497">
    <property type="component" value="Unassembled WGS sequence"/>
</dbReference>